<dbReference type="AlphaFoldDB" id="A0AAD5VKG9"/>
<dbReference type="Pfam" id="PF13417">
    <property type="entry name" value="GST_N_3"/>
    <property type="match status" value="1"/>
</dbReference>
<proteinExistence type="predicted"/>
<dbReference type="Gene3D" id="1.20.1050.10">
    <property type="match status" value="1"/>
</dbReference>
<dbReference type="Proteomes" id="UP001213000">
    <property type="component" value="Unassembled WGS sequence"/>
</dbReference>
<evidence type="ECO:0000313" key="2">
    <source>
        <dbReference type="EMBL" id="KAJ3560828.1"/>
    </source>
</evidence>
<dbReference type="Pfam" id="PF22041">
    <property type="entry name" value="GST_C_7"/>
    <property type="match status" value="1"/>
</dbReference>
<keyword evidence="3" id="KW-1185">Reference proteome</keyword>
<evidence type="ECO:0000259" key="1">
    <source>
        <dbReference type="PROSITE" id="PS50404"/>
    </source>
</evidence>
<dbReference type="InterPro" id="IPR050983">
    <property type="entry name" value="GST_Omega/HSP26"/>
</dbReference>
<dbReference type="PANTHER" id="PTHR43968">
    <property type="match status" value="1"/>
</dbReference>
<dbReference type="PROSITE" id="PS50404">
    <property type="entry name" value="GST_NTER"/>
    <property type="match status" value="1"/>
</dbReference>
<feature type="domain" description="GST N-terminal" evidence="1">
    <location>
        <begin position="7"/>
        <end position="99"/>
    </location>
</feature>
<dbReference type="EMBL" id="JANIEX010001101">
    <property type="protein sequence ID" value="KAJ3560828.1"/>
    <property type="molecule type" value="Genomic_DNA"/>
</dbReference>
<dbReference type="PANTHER" id="PTHR43968:SF6">
    <property type="entry name" value="GLUTATHIONE S-TRANSFERASE OMEGA"/>
    <property type="match status" value="1"/>
</dbReference>
<sequence>MITLYNISAKDPIVTFSPNVWKARYVLNYKKIAYKTIHVEFPNIESVTKNAGIPPNGMKRDGSGPYYTAPAITDDSTGTAISDSYKIAEYLDKAYPALPNLAAPLWPLILPRVPGILNEEGAEYYRRTRAARFGKPLDQMEPVGEARKQVWVKAEAAMGQIDRWMSKSSGPFFMGETVTFVDFVVVAMLKAMKILIGESSEEWKEVEKWHGGRWKNLLERMESYASVDMWMSVEAESDSRCDDEFGTRVRSAYRALLRSSISTSDF</sequence>
<dbReference type="InterPro" id="IPR004045">
    <property type="entry name" value="Glutathione_S-Trfase_N"/>
</dbReference>
<gene>
    <name evidence="2" type="ORF">NP233_g10579</name>
</gene>
<dbReference type="InterPro" id="IPR036282">
    <property type="entry name" value="Glutathione-S-Trfase_C_sf"/>
</dbReference>
<comment type="caution">
    <text evidence="2">The sequence shown here is derived from an EMBL/GenBank/DDBJ whole genome shotgun (WGS) entry which is preliminary data.</text>
</comment>
<organism evidence="2 3">
    <name type="scientific">Leucocoprinus birnbaumii</name>
    <dbReference type="NCBI Taxonomy" id="56174"/>
    <lineage>
        <taxon>Eukaryota</taxon>
        <taxon>Fungi</taxon>
        <taxon>Dikarya</taxon>
        <taxon>Basidiomycota</taxon>
        <taxon>Agaricomycotina</taxon>
        <taxon>Agaricomycetes</taxon>
        <taxon>Agaricomycetidae</taxon>
        <taxon>Agaricales</taxon>
        <taxon>Agaricineae</taxon>
        <taxon>Agaricaceae</taxon>
        <taxon>Leucocoprinus</taxon>
    </lineage>
</organism>
<dbReference type="InterPro" id="IPR054416">
    <property type="entry name" value="GST_UstS-like_C"/>
</dbReference>
<name>A0AAD5VKG9_9AGAR</name>
<reference evidence="2" key="1">
    <citation type="submission" date="2022-07" db="EMBL/GenBank/DDBJ databases">
        <title>Genome Sequence of Leucocoprinus birnbaumii.</title>
        <authorList>
            <person name="Buettner E."/>
        </authorList>
    </citation>
    <scope>NUCLEOTIDE SEQUENCE</scope>
    <source>
        <strain evidence="2">VT141</strain>
    </source>
</reference>
<dbReference type="SUPFAM" id="SSF52833">
    <property type="entry name" value="Thioredoxin-like"/>
    <property type="match status" value="1"/>
</dbReference>
<evidence type="ECO:0000313" key="3">
    <source>
        <dbReference type="Proteomes" id="UP001213000"/>
    </source>
</evidence>
<protein>
    <recommendedName>
        <fullName evidence="1">GST N-terminal domain-containing protein</fullName>
    </recommendedName>
</protein>
<dbReference type="Gene3D" id="3.40.30.10">
    <property type="entry name" value="Glutaredoxin"/>
    <property type="match status" value="1"/>
</dbReference>
<dbReference type="GO" id="GO:0005737">
    <property type="term" value="C:cytoplasm"/>
    <property type="evidence" value="ECO:0007669"/>
    <property type="project" value="TreeGrafter"/>
</dbReference>
<accession>A0AAD5VKG9</accession>
<dbReference type="SUPFAM" id="SSF47616">
    <property type="entry name" value="GST C-terminal domain-like"/>
    <property type="match status" value="1"/>
</dbReference>
<dbReference type="InterPro" id="IPR036249">
    <property type="entry name" value="Thioredoxin-like_sf"/>
</dbReference>